<evidence type="ECO:0000313" key="2">
    <source>
        <dbReference type="Proteomes" id="UP000195781"/>
    </source>
</evidence>
<keyword evidence="2" id="KW-1185">Reference proteome</keyword>
<evidence type="ECO:0000313" key="1">
    <source>
        <dbReference type="EMBL" id="OUN89460.1"/>
    </source>
</evidence>
<accession>A0A1Y3Y575</accession>
<dbReference type="Proteomes" id="UP000195781">
    <property type="component" value="Unassembled WGS sequence"/>
</dbReference>
<comment type="caution">
    <text evidence="1">The sequence shown here is derived from an EMBL/GenBank/DDBJ whole genome shotgun (WGS) entry which is preliminary data.</text>
</comment>
<organism evidence="1 2">
    <name type="scientific">[Collinsella] massiliensis</name>
    <dbReference type="NCBI Taxonomy" id="1232426"/>
    <lineage>
        <taxon>Bacteria</taxon>
        <taxon>Bacillati</taxon>
        <taxon>Actinomycetota</taxon>
        <taxon>Coriobacteriia</taxon>
        <taxon>Coriobacteriales</taxon>
        <taxon>Coriobacteriaceae</taxon>
        <taxon>Enorma</taxon>
    </lineage>
</organism>
<reference evidence="2" key="1">
    <citation type="submission" date="2017-04" db="EMBL/GenBank/DDBJ databases">
        <title>Function of individual gut microbiota members based on whole genome sequencing of pure cultures obtained from chicken caecum.</title>
        <authorList>
            <person name="Medvecky M."/>
            <person name="Cejkova D."/>
            <person name="Polansky O."/>
            <person name="Karasova D."/>
            <person name="Kubasova T."/>
            <person name="Cizek A."/>
            <person name="Rychlik I."/>
        </authorList>
    </citation>
    <scope>NUCLEOTIDE SEQUENCE [LARGE SCALE GENOMIC DNA]</scope>
    <source>
        <strain evidence="2">An5</strain>
    </source>
</reference>
<dbReference type="OrthoDB" id="3183966at2"/>
<dbReference type="EMBL" id="NFIE01000003">
    <property type="protein sequence ID" value="OUN89460.1"/>
    <property type="molecule type" value="Genomic_DNA"/>
</dbReference>
<dbReference type="RefSeq" id="WP_094334907.1">
    <property type="nucleotide sequence ID" value="NZ_NFIE01000003.1"/>
</dbReference>
<sequence length="243" mass="25329">MSTEHARTTVRAPQRIALVSLPANASAAGLVLDDFRAALIAYARLSSTDPQAAAHPPLLHVDVAREDERNVGDGEDPVHPATALATCDAVVAVYAPGNAEPPRKPAAQTLGAALTQLAARGRLMPETRIYGIACAARADGADGVHALDDAARACAQASLAWCGGTVITDAGLIPRLMRAPRLGMWRRPVSRAIDRLVAAVRMGCALDELDTLLGVDPAHASGDAITVASPHPLWRAVAPHLPR</sequence>
<protein>
    <submittedName>
        <fullName evidence="1">Uncharacterized protein</fullName>
    </submittedName>
</protein>
<name>A0A1Y3Y575_9ACTN</name>
<gene>
    <name evidence="1" type="ORF">B5G02_01515</name>
</gene>
<dbReference type="AlphaFoldDB" id="A0A1Y3Y575"/>
<proteinExistence type="predicted"/>